<organism evidence="2 3">
    <name type="scientific">Collybia nuda</name>
    <dbReference type="NCBI Taxonomy" id="64659"/>
    <lineage>
        <taxon>Eukaryota</taxon>
        <taxon>Fungi</taxon>
        <taxon>Dikarya</taxon>
        <taxon>Basidiomycota</taxon>
        <taxon>Agaricomycotina</taxon>
        <taxon>Agaricomycetes</taxon>
        <taxon>Agaricomycetidae</taxon>
        <taxon>Agaricales</taxon>
        <taxon>Tricholomatineae</taxon>
        <taxon>Clitocybaceae</taxon>
        <taxon>Collybia</taxon>
    </lineage>
</organism>
<protein>
    <submittedName>
        <fullName evidence="2">Uncharacterized protein</fullName>
    </submittedName>
</protein>
<sequence length="626" mass="71398">MDVGTLDEILGLQRMHRCLLIPEIVRLICSEVDRSFVGAERRRTVKALAQTCRLFQEPALDILWRKLDSLTPLIKCIPSGLWGLEREALDESVGSLALRRAVIPTDWERFLVHAQRVQKFTARRLPRSRLNYDEYQALDTAAKPEVLLPNLRKLTWLERRDQFFPFIRLFLGPNLQELVLGIDGSPLIRLPLLSTLPSRFPMLTHLELEGTPRPSIAPLNASHIRTVSTALCGWSHLQSLSIGWITAKALVHIATLPALQKLMLRNNSLRLPSGFPFSGEALAFPSLQDLCINCKYLTFCTPLIQSMSNQQLKSISIRTGEISCSSARKFFIALEEHCAHDTLRELMVSPICSWEGENSDPILLEDIKPLFAFPYLTKVKLASPTPLGLRDQDMEVLASAWRHLHTLSLDNSPRPGRTPILTLQALIPLARYCKNLASLTILIDARILPPRERRREITDGSTKSIWIHVMDSPVNNAKSVAVVLTRIFPNIDSLEYDIDGEEYYVPVTEPNPEWSRINDILSTLVAVRPEERERQEESDEDSDTDPIESEIRMEETLPLRRSVFPNLTGVMSYDQDMEDINSDDEEYGIRMHSDEDWAKVERFLEIFPDICTSERERWALENSIEP</sequence>
<dbReference type="EMBL" id="MU150248">
    <property type="protein sequence ID" value="KAF9465369.1"/>
    <property type="molecule type" value="Genomic_DNA"/>
</dbReference>
<accession>A0A9P6CLX8</accession>
<feature type="compositionally biased region" description="Acidic residues" evidence="1">
    <location>
        <begin position="536"/>
        <end position="548"/>
    </location>
</feature>
<dbReference type="Proteomes" id="UP000807353">
    <property type="component" value="Unassembled WGS sequence"/>
</dbReference>
<evidence type="ECO:0000313" key="2">
    <source>
        <dbReference type="EMBL" id="KAF9465369.1"/>
    </source>
</evidence>
<evidence type="ECO:0000313" key="3">
    <source>
        <dbReference type="Proteomes" id="UP000807353"/>
    </source>
</evidence>
<keyword evidence="3" id="KW-1185">Reference proteome</keyword>
<name>A0A9P6CLX8_9AGAR</name>
<comment type="caution">
    <text evidence="2">The sequence shown here is derived from an EMBL/GenBank/DDBJ whole genome shotgun (WGS) entry which is preliminary data.</text>
</comment>
<dbReference type="Gene3D" id="3.80.10.10">
    <property type="entry name" value="Ribonuclease Inhibitor"/>
    <property type="match status" value="1"/>
</dbReference>
<proteinExistence type="predicted"/>
<dbReference type="AlphaFoldDB" id="A0A9P6CLX8"/>
<feature type="region of interest" description="Disordered" evidence="1">
    <location>
        <begin position="528"/>
        <end position="552"/>
    </location>
</feature>
<dbReference type="OrthoDB" id="3543113at2759"/>
<dbReference type="SUPFAM" id="SSF52047">
    <property type="entry name" value="RNI-like"/>
    <property type="match status" value="1"/>
</dbReference>
<reference evidence="2" key="1">
    <citation type="submission" date="2020-11" db="EMBL/GenBank/DDBJ databases">
        <authorList>
            <consortium name="DOE Joint Genome Institute"/>
            <person name="Ahrendt S."/>
            <person name="Riley R."/>
            <person name="Andreopoulos W."/>
            <person name="Labutti K."/>
            <person name="Pangilinan J."/>
            <person name="Ruiz-Duenas F.J."/>
            <person name="Barrasa J.M."/>
            <person name="Sanchez-Garcia M."/>
            <person name="Camarero S."/>
            <person name="Miyauchi S."/>
            <person name="Serrano A."/>
            <person name="Linde D."/>
            <person name="Babiker R."/>
            <person name="Drula E."/>
            <person name="Ayuso-Fernandez I."/>
            <person name="Pacheco R."/>
            <person name="Padilla G."/>
            <person name="Ferreira P."/>
            <person name="Barriuso J."/>
            <person name="Kellner H."/>
            <person name="Castanera R."/>
            <person name="Alfaro M."/>
            <person name="Ramirez L."/>
            <person name="Pisabarro A.G."/>
            <person name="Kuo A."/>
            <person name="Tritt A."/>
            <person name="Lipzen A."/>
            <person name="He G."/>
            <person name="Yan M."/>
            <person name="Ng V."/>
            <person name="Cullen D."/>
            <person name="Martin F."/>
            <person name="Rosso M.-N."/>
            <person name="Henrissat B."/>
            <person name="Hibbett D."/>
            <person name="Martinez A.T."/>
            <person name="Grigoriev I.V."/>
        </authorList>
    </citation>
    <scope>NUCLEOTIDE SEQUENCE</scope>
    <source>
        <strain evidence="2">CBS 247.69</strain>
    </source>
</reference>
<dbReference type="InterPro" id="IPR032675">
    <property type="entry name" value="LRR_dom_sf"/>
</dbReference>
<gene>
    <name evidence="2" type="ORF">BDZ94DRAFT_1320423</name>
</gene>
<evidence type="ECO:0000256" key="1">
    <source>
        <dbReference type="SAM" id="MobiDB-lite"/>
    </source>
</evidence>